<sequence>MSISETPSSSLDSDQRNENFVKMEFEPLISLKKQRVGMWLSRQAGLIGRAIARSPLLVTLLSIIIFSASCVLLYVLPKNIVLSFDEGYTTSDAPSIREMKAYTNFFGNLGKPWYMGLFAEPRNGSMIDRAEFSEFRTFYNHIKTDLILREVNGTRYNYRDYCTPTCDINEILFKTYEMSFFGMSWPVTTILWVYESNIGKHFFNRVMKGEDIISSQLEGLYFAAFINSTDADEDLQRFEKLVARAVEAHNTDPTKKTILTQHSQVVMETAIRQGMQSVTSYMLIGAIVFLIFTVISLLYSARVHSQLSGKSLLIIPPSILLPVFSLTTAAATHALFGNHFNAVMLFAPFIALGFGIDGILLLYNQWLRSQKKRIYDENEGQLQEVLAETMPSLVITTLSSIILIVGVIYPITEYAQFSLFIGLTILWSFFYQIFFFTPIMVMIVPSRRHESLKELKTFETKTKRRFIDSYSALITRSNFFKFSVIAVFILALVIPSAIGLKKIRGNLDYRHLLHPEAKANKGVHIMGDVVWPDILQIMFYIEKPPKFEDSAQYKQFNELVDDIQKIDGAMRMKDNMMFVKDFKKFANTPSDATSLDMTKFYAFITDELYQAWNSGVKYRTHFDSTTNTTSVEITNMLYLVAFNGTRSLADKATLLSKCREVASRYTQFQVIPFDTEVGMADVVTQAPEATIIIPIACLVSLFVWFLFFAANLTSSLIAAFSASAVFFCSYGLCSLMGATINPFSIGALVSLAPLSIKAVVPFAYFFQLSSTMQKNDNVQRIRNSMAKALLPTVLSSICSSALLLPVLFVPIRLFSCLSMLSFIHFLISLLIQCLILPILFSIVPRVLTGTGCLYTANDAF</sequence>
<keyword evidence="4 7" id="KW-1133">Transmembrane helix</keyword>
<feature type="transmembrane region" description="Helical" evidence="7">
    <location>
        <begin position="743"/>
        <end position="767"/>
    </location>
</feature>
<dbReference type="GO" id="GO:0030659">
    <property type="term" value="C:cytoplasmic vesicle membrane"/>
    <property type="evidence" value="ECO:0007669"/>
    <property type="project" value="TreeGrafter"/>
</dbReference>
<dbReference type="GO" id="GO:0005886">
    <property type="term" value="C:plasma membrane"/>
    <property type="evidence" value="ECO:0007669"/>
    <property type="project" value="TreeGrafter"/>
</dbReference>
<dbReference type="PROSITE" id="PS50156">
    <property type="entry name" value="SSD"/>
    <property type="match status" value="1"/>
</dbReference>
<evidence type="ECO:0000259" key="8">
    <source>
        <dbReference type="PROSITE" id="PS50156"/>
    </source>
</evidence>
<keyword evidence="9" id="KW-1185">Reference proteome</keyword>
<feature type="transmembrane region" description="Helical" evidence="7">
    <location>
        <begin position="716"/>
        <end position="737"/>
    </location>
</feature>
<feature type="transmembrane region" description="Helical" evidence="7">
    <location>
        <begin position="788"/>
        <end position="811"/>
    </location>
</feature>
<dbReference type="WBParaSite" id="MBELARI_LOCUS19474">
    <property type="protein sequence ID" value="MBELARI_LOCUS19474"/>
    <property type="gene ID" value="MBELARI_LOCUS19474"/>
</dbReference>
<evidence type="ECO:0000313" key="9">
    <source>
        <dbReference type="Proteomes" id="UP000887575"/>
    </source>
</evidence>
<organism evidence="9 10">
    <name type="scientific">Mesorhabditis belari</name>
    <dbReference type="NCBI Taxonomy" id="2138241"/>
    <lineage>
        <taxon>Eukaryota</taxon>
        <taxon>Metazoa</taxon>
        <taxon>Ecdysozoa</taxon>
        <taxon>Nematoda</taxon>
        <taxon>Chromadorea</taxon>
        <taxon>Rhabditida</taxon>
        <taxon>Rhabditina</taxon>
        <taxon>Rhabditomorpha</taxon>
        <taxon>Rhabditoidea</taxon>
        <taxon>Rhabditidae</taxon>
        <taxon>Mesorhabditinae</taxon>
        <taxon>Mesorhabditis</taxon>
    </lineage>
</organism>
<dbReference type="InterPro" id="IPR051697">
    <property type="entry name" value="Patched_domain-protein"/>
</dbReference>
<dbReference type="PANTHER" id="PTHR10796">
    <property type="entry name" value="PATCHED-RELATED"/>
    <property type="match status" value="1"/>
</dbReference>
<keyword evidence="5 7" id="KW-0472">Membrane</keyword>
<dbReference type="Proteomes" id="UP000887575">
    <property type="component" value="Unassembled WGS sequence"/>
</dbReference>
<feature type="transmembrane region" description="Helical" evidence="7">
    <location>
        <begin position="342"/>
        <end position="363"/>
    </location>
</feature>
<accession>A0AAF3EZ34</accession>
<dbReference type="Pfam" id="PF02460">
    <property type="entry name" value="Patched"/>
    <property type="match status" value="1"/>
</dbReference>
<feature type="transmembrane region" description="Helical" evidence="7">
    <location>
        <begin position="691"/>
        <end position="709"/>
    </location>
</feature>
<evidence type="ECO:0000256" key="4">
    <source>
        <dbReference type="ARBA" id="ARBA00022989"/>
    </source>
</evidence>
<feature type="transmembrane region" description="Helical" evidence="7">
    <location>
        <begin position="393"/>
        <end position="411"/>
    </location>
</feature>
<evidence type="ECO:0000256" key="7">
    <source>
        <dbReference type="SAM" id="Phobius"/>
    </source>
</evidence>
<evidence type="ECO:0000256" key="2">
    <source>
        <dbReference type="ARBA" id="ARBA00005585"/>
    </source>
</evidence>
<feature type="domain" description="SSD" evidence="8">
    <location>
        <begin position="281"/>
        <end position="442"/>
    </location>
</feature>
<feature type="transmembrane region" description="Helical" evidence="7">
    <location>
        <begin position="56"/>
        <end position="76"/>
    </location>
</feature>
<evidence type="ECO:0000256" key="5">
    <source>
        <dbReference type="ARBA" id="ARBA00023136"/>
    </source>
</evidence>
<feature type="transmembrane region" description="Helical" evidence="7">
    <location>
        <begin position="312"/>
        <end position="336"/>
    </location>
</feature>
<dbReference type="AlphaFoldDB" id="A0AAF3EZ34"/>
<dbReference type="GO" id="GO:0018996">
    <property type="term" value="P:molting cycle, collagen and cuticulin-based cuticle"/>
    <property type="evidence" value="ECO:0007669"/>
    <property type="project" value="TreeGrafter"/>
</dbReference>
<dbReference type="InterPro" id="IPR003392">
    <property type="entry name" value="PTHD_SSD"/>
</dbReference>
<keyword evidence="3 7" id="KW-0812">Transmembrane</keyword>
<comment type="subcellular location">
    <subcellularLocation>
        <location evidence="1">Membrane</location>
        <topology evidence="1">Multi-pass membrane protein</topology>
    </subcellularLocation>
</comment>
<evidence type="ECO:0000313" key="10">
    <source>
        <dbReference type="WBParaSite" id="MBELARI_LOCUS19474"/>
    </source>
</evidence>
<name>A0AAF3EZ34_9BILA</name>
<feature type="transmembrane region" description="Helical" evidence="7">
    <location>
        <begin position="417"/>
        <end position="444"/>
    </location>
</feature>
<evidence type="ECO:0000256" key="3">
    <source>
        <dbReference type="ARBA" id="ARBA00022692"/>
    </source>
</evidence>
<feature type="transmembrane region" description="Helical" evidence="7">
    <location>
        <begin position="281"/>
        <end position="300"/>
    </location>
</feature>
<dbReference type="GO" id="GO:0006897">
    <property type="term" value="P:endocytosis"/>
    <property type="evidence" value="ECO:0007669"/>
    <property type="project" value="TreeGrafter"/>
</dbReference>
<comment type="similarity">
    <text evidence="2">Belongs to the patched family.</text>
</comment>
<protein>
    <submittedName>
        <fullName evidence="10">SSD domain-containing protein</fullName>
    </submittedName>
</protein>
<feature type="transmembrane region" description="Helical" evidence="7">
    <location>
        <begin position="479"/>
        <end position="500"/>
    </location>
</feature>
<proteinExistence type="inferred from homology"/>
<reference evidence="10" key="1">
    <citation type="submission" date="2024-02" db="UniProtKB">
        <authorList>
            <consortium name="WormBaseParasite"/>
        </authorList>
    </citation>
    <scope>IDENTIFICATION</scope>
</reference>
<dbReference type="PANTHER" id="PTHR10796:SF189">
    <property type="entry name" value="SSD DOMAIN-CONTAINING PROTEIN"/>
    <property type="match status" value="1"/>
</dbReference>
<feature type="transmembrane region" description="Helical" evidence="7">
    <location>
        <begin position="817"/>
        <end position="840"/>
    </location>
</feature>
<dbReference type="InterPro" id="IPR000731">
    <property type="entry name" value="SSD"/>
</dbReference>
<dbReference type="SUPFAM" id="SSF82866">
    <property type="entry name" value="Multidrug efflux transporter AcrB transmembrane domain"/>
    <property type="match status" value="2"/>
</dbReference>
<evidence type="ECO:0000256" key="1">
    <source>
        <dbReference type="ARBA" id="ARBA00004141"/>
    </source>
</evidence>
<evidence type="ECO:0000256" key="6">
    <source>
        <dbReference type="ARBA" id="ARBA00023180"/>
    </source>
</evidence>
<dbReference type="Gene3D" id="1.20.1640.10">
    <property type="entry name" value="Multidrug efflux transporter AcrB transmembrane domain"/>
    <property type="match status" value="2"/>
</dbReference>
<keyword evidence="6" id="KW-0325">Glycoprotein</keyword>